<protein>
    <submittedName>
        <fullName evidence="2">Uncharacterized protein</fullName>
    </submittedName>
</protein>
<dbReference type="EMBL" id="CAJVCH010544774">
    <property type="protein sequence ID" value="CAG7827763.1"/>
    <property type="molecule type" value="Genomic_DNA"/>
</dbReference>
<sequence length="134" mass="15262">TGLISQCSSASQILLHLQHTISTTRRTLVASNLKSEIKTLAEDSKLDTMLFGADFQSKVKVQEEMAKVGKSFLQPKTPYSKTVGKSFPSKNKFVKNVRKESLNSKSPLRSSHPYRRQSGRPHYQRHKFNIKSRR</sequence>
<accession>A0A8J2L9F9</accession>
<gene>
    <name evidence="2" type="ORF">AFUS01_LOCUS37729</name>
</gene>
<keyword evidence="3" id="KW-1185">Reference proteome</keyword>
<evidence type="ECO:0000313" key="2">
    <source>
        <dbReference type="EMBL" id="CAG7827763.1"/>
    </source>
</evidence>
<dbReference type="AlphaFoldDB" id="A0A8J2L9F9"/>
<evidence type="ECO:0000313" key="3">
    <source>
        <dbReference type="Proteomes" id="UP000708208"/>
    </source>
</evidence>
<feature type="non-terminal residue" evidence="2">
    <location>
        <position position="1"/>
    </location>
</feature>
<proteinExistence type="predicted"/>
<comment type="caution">
    <text evidence="2">The sequence shown here is derived from an EMBL/GenBank/DDBJ whole genome shotgun (WGS) entry which is preliminary data.</text>
</comment>
<feature type="compositionally biased region" description="Basic residues" evidence="1">
    <location>
        <begin position="112"/>
        <end position="134"/>
    </location>
</feature>
<dbReference type="OrthoDB" id="7701249at2759"/>
<organism evidence="2 3">
    <name type="scientific">Allacma fusca</name>
    <dbReference type="NCBI Taxonomy" id="39272"/>
    <lineage>
        <taxon>Eukaryota</taxon>
        <taxon>Metazoa</taxon>
        <taxon>Ecdysozoa</taxon>
        <taxon>Arthropoda</taxon>
        <taxon>Hexapoda</taxon>
        <taxon>Collembola</taxon>
        <taxon>Symphypleona</taxon>
        <taxon>Sminthuridae</taxon>
        <taxon>Allacma</taxon>
    </lineage>
</organism>
<name>A0A8J2L9F9_9HEXA</name>
<reference evidence="2" key="1">
    <citation type="submission" date="2021-06" db="EMBL/GenBank/DDBJ databases">
        <authorList>
            <person name="Hodson N. C."/>
            <person name="Mongue J. A."/>
            <person name="Jaron S. K."/>
        </authorList>
    </citation>
    <scope>NUCLEOTIDE SEQUENCE</scope>
</reference>
<dbReference type="Proteomes" id="UP000708208">
    <property type="component" value="Unassembled WGS sequence"/>
</dbReference>
<evidence type="ECO:0000256" key="1">
    <source>
        <dbReference type="SAM" id="MobiDB-lite"/>
    </source>
</evidence>
<feature type="region of interest" description="Disordered" evidence="1">
    <location>
        <begin position="94"/>
        <end position="134"/>
    </location>
</feature>